<feature type="compositionally biased region" description="Basic and acidic residues" evidence="1">
    <location>
        <begin position="207"/>
        <end position="232"/>
    </location>
</feature>
<protein>
    <submittedName>
        <fullName evidence="2">Uncharacterized protein</fullName>
    </submittedName>
</protein>
<feature type="compositionally biased region" description="Low complexity" evidence="1">
    <location>
        <begin position="115"/>
        <end position="131"/>
    </location>
</feature>
<feature type="region of interest" description="Disordered" evidence="1">
    <location>
        <begin position="1"/>
        <end position="319"/>
    </location>
</feature>
<feature type="compositionally biased region" description="Basic and acidic residues" evidence="1">
    <location>
        <begin position="1"/>
        <end position="17"/>
    </location>
</feature>
<gene>
    <name evidence="2" type="ORF">LTR77_000147</name>
</gene>
<keyword evidence="3" id="KW-1185">Reference proteome</keyword>
<dbReference type="RefSeq" id="XP_064663649.1">
    <property type="nucleotide sequence ID" value="XM_064797415.1"/>
</dbReference>
<dbReference type="Proteomes" id="UP001337655">
    <property type="component" value="Unassembled WGS sequence"/>
</dbReference>
<accession>A0AAV9PMR9</accession>
<reference evidence="2 3" key="1">
    <citation type="submission" date="2023-08" db="EMBL/GenBank/DDBJ databases">
        <title>Black Yeasts Isolated from many extreme environments.</title>
        <authorList>
            <person name="Coleine C."/>
            <person name="Stajich J.E."/>
            <person name="Selbmann L."/>
        </authorList>
    </citation>
    <scope>NUCLEOTIDE SEQUENCE [LARGE SCALE GENOMIC DNA]</scope>
    <source>
        <strain evidence="2 3">CCFEE 5935</strain>
    </source>
</reference>
<proteinExistence type="predicted"/>
<evidence type="ECO:0000313" key="2">
    <source>
        <dbReference type="EMBL" id="KAK5175011.1"/>
    </source>
</evidence>
<feature type="compositionally biased region" description="Basic and acidic residues" evidence="1">
    <location>
        <begin position="159"/>
        <end position="173"/>
    </location>
</feature>
<name>A0AAV9PMR9_9PEZI</name>
<evidence type="ECO:0000313" key="3">
    <source>
        <dbReference type="Proteomes" id="UP001337655"/>
    </source>
</evidence>
<organism evidence="2 3">
    <name type="scientific">Saxophila tyrrhenica</name>
    <dbReference type="NCBI Taxonomy" id="1690608"/>
    <lineage>
        <taxon>Eukaryota</taxon>
        <taxon>Fungi</taxon>
        <taxon>Dikarya</taxon>
        <taxon>Ascomycota</taxon>
        <taxon>Pezizomycotina</taxon>
        <taxon>Dothideomycetes</taxon>
        <taxon>Dothideomycetidae</taxon>
        <taxon>Mycosphaerellales</taxon>
        <taxon>Extremaceae</taxon>
        <taxon>Saxophila</taxon>
    </lineage>
</organism>
<evidence type="ECO:0000256" key="1">
    <source>
        <dbReference type="SAM" id="MobiDB-lite"/>
    </source>
</evidence>
<dbReference type="GeneID" id="89921499"/>
<feature type="compositionally biased region" description="Low complexity" evidence="1">
    <location>
        <begin position="193"/>
        <end position="206"/>
    </location>
</feature>
<sequence length="319" mass="36468">MSQRREEARRRDAERNMRACRHCQRQDRDDCKLDDPYCISSQARRPVAPRPAMPPQPSYQQPARPPPSVYSQQSTYPQQSSYQSAYSGPSGYTQPSYAGSSGYAPPTYPQPQPQSPYQQRQYPQPQSPYQQRQRKHQGPQEPGADRVGQDRAVQQALREQSDKVNQAREEYRARLRSSGRPNPGASEDRSARARATQAQRETAVQTQKDKDVQRAVYEQTEKIRRAREEHKARLLGSEAPDTRPAPRRQRKTADAGDDDGPVAPQRRQSPSERRQANAESQARRRARAQRPTFSAEDLAELGRPVSEDDFRPKRRPLPS</sequence>
<dbReference type="EMBL" id="JAVRRT010000001">
    <property type="protein sequence ID" value="KAK5175011.1"/>
    <property type="molecule type" value="Genomic_DNA"/>
</dbReference>
<comment type="caution">
    <text evidence="2">The sequence shown here is derived from an EMBL/GenBank/DDBJ whole genome shotgun (WGS) entry which is preliminary data.</text>
</comment>
<feature type="compositionally biased region" description="Low complexity" evidence="1">
    <location>
        <begin position="69"/>
        <end position="92"/>
    </location>
</feature>
<dbReference type="AlphaFoldDB" id="A0AAV9PMR9"/>
<feature type="compositionally biased region" description="Pro residues" evidence="1">
    <location>
        <begin position="48"/>
        <end position="68"/>
    </location>
</feature>
<feature type="compositionally biased region" description="Basic and acidic residues" evidence="1">
    <location>
        <begin position="24"/>
        <end position="35"/>
    </location>
</feature>